<evidence type="ECO:0000256" key="2">
    <source>
        <dbReference type="ARBA" id="ARBA00022475"/>
    </source>
</evidence>
<feature type="transmembrane region" description="Helical" evidence="6">
    <location>
        <begin position="368"/>
        <end position="387"/>
    </location>
</feature>
<organism evidence="7 8">
    <name type="scientific">Halodesulfovibrio aestuarii</name>
    <dbReference type="NCBI Taxonomy" id="126333"/>
    <lineage>
        <taxon>Bacteria</taxon>
        <taxon>Pseudomonadati</taxon>
        <taxon>Thermodesulfobacteriota</taxon>
        <taxon>Desulfovibrionia</taxon>
        <taxon>Desulfovibrionales</taxon>
        <taxon>Desulfovibrionaceae</taxon>
        <taxon>Halodesulfovibrio</taxon>
    </lineage>
</organism>
<keyword evidence="4 6" id="KW-1133">Transmembrane helix</keyword>
<keyword evidence="2" id="KW-1003">Cell membrane</keyword>
<feature type="transmembrane region" description="Helical" evidence="6">
    <location>
        <begin position="163"/>
        <end position="185"/>
    </location>
</feature>
<gene>
    <name evidence="7" type="ORF">AB2Z07_09750</name>
</gene>
<sequence>MQGLKQSIITSLWFMFLTFPIMVVRVNTIENTIEWRWMNLAYVGVGIFILSYVWRWALARKEAKQYETVSTDKPKKQLWISRAMEEPAVARPALAVAFAVSAILPLLVSTYQTNIFISFLLYIILGLGLNIIVGVAGLLFLGHAAFYAIGAYSYALLNHYFGIGFWVALPLGGLFACLGGILLAFPVLRLRGDYLAIVTLGFGEIIRLVLENWSTLTGGPSGISNIDRPGLFGMDLSVADANIYIYYIVLGLAIVTIISVQRLKNSRIGRALQALREDEIACQAMGIDRVTVKLMAFGLGTAWAGLAGVIFAAKTTFINPASFTFMESAIILSIVVLGGMGSNLGVILGSAFLVLMPEYLRAFSEYRMIIFASAMVLMMVFRPQGLIAPKGRKYHIDDPDLVKEGDA</sequence>
<evidence type="ECO:0000256" key="6">
    <source>
        <dbReference type="SAM" id="Phobius"/>
    </source>
</evidence>
<dbReference type="Pfam" id="PF02653">
    <property type="entry name" value="BPD_transp_2"/>
    <property type="match status" value="1"/>
</dbReference>
<feature type="transmembrane region" description="Helical" evidence="6">
    <location>
        <begin position="294"/>
        <end position="317"/>
    </location>
</feature>
<dbReference type="PANTHER" id="PTHR30482">
    <property type="entry name" value="HIGH-AFFINITY BRANCHED-CHAIN AMINO ACID TRANSPORT SYSTEM PERMEASE"/>
    <property type="match status" value="1"/>
</dbReference>
<evidence type="ECO:0000256" key="1">
    <source>
        <dbReference type="ARBA" id="ARBA00004651"/>
    </source>
</evidence>
<evidence type="ECO:0000256" key="4">
    <source>
        <dbReference type="ARBA" id="ARBA00022989"/>
    </source>
</evidence>
<evidence type="ECO:0000256" key="5">
    <source>
        <dbReference type="ARBA" id="ARBA00023136"/>
    </source>
</evidence>
<dbReference type="InterPro" id="IPR001851">
    <property type="entry name" value="ABC_transp_permease"/>
</dbReference>
<evidence type="ECO:0000313" key="8">
    <source>
        <dbReference type="Proteomes" id="UP001568358"/>
    </source>
</evidence>
<keyword evidence="5 6" id="KW-0472">Membrane</keyword>
<comment type="caution">
    <text evidence="7">The sequence shown here is derived from an EMBL/GenBank/DDBJ whole genome shotgun (WGS) entry which is preliminary data.</text>
</comment>
<dbReference type="EMBL" id="JBFSOO010000006">
    <property type="protein sequence ID" value="MEZ6853811.1"/>
    <property type="molecule type" value="Genomic_DNA"/>
</dbReference>
<keyword evidence="3 6" id="KW-0812">Transmembrane</keyword>
<feature type="transmembrane region" description="Helical" evidence="6">
    <location>
        <begin position="114"/>
        <end position="133"/>
    </location>
</feature>
<dbReference type="CDD" id="cd06581">
    <property type="entry name" value="TM_PBP1_LivM_like"/>
    <property type="match status" value="1"/>
</dbReference>
<feature type="transmembrane region" description="Helical" evidence="6">
    <location>
        <begin position="329"/>
        <end position="356"/>
    </location>
</feature>
<feature type="transmembrane region" description="Helical" evidence="6">
    <location>
        <begin position="243"/>
        <end position="260"/>
    </location>
</feature>
<feature type="transmembrane region" description="Helical" evidence="6">
    <location>
        <begin position="88"/>
        <end position="108"/>
    </location>
</feature>
<accession>A0ABV4JVU3</accession>
<dbReference type="InterPro" id="IPR043428">
    <property type="entry name" value="LivM-like"/>
</dbReference>
<keyword evidence="8" id="KW-1185">Reference proteome</keyword>
<dbReference type="RefSeq" id="WP_371150562.1">
    <property type="nucleotide sequence ID" value="NZ_JBFSOO010000006.1"/>
</dbReference>
<protein>
    <submittedName>
        <fullName evidence="7">Branched-chain amino acid ABC transporter permease</fullName>
    </submittedName>
</protein>
<dbReference type="PANTHER" id="PTHR30482:SF20">
    <property type="entry name" value="HIGH-AFFINITY BRANCHED-CHAIN AMINO ACID TRANSPORT SYSTEM PERMEASE PROTEIN LIVM"/>
    <property type="match status" value="1"/>
</dbReference>
<name>A0ABV4JVU3_9BACT</name>
<evidence type="ECO:0000313" key="7">
    <source>
        <dbReference type="EMBL" id="MEZ6853811.1"/>
    </source>
</evidence>
<feature type="transmembrane region" description="Helical" evidence="6">
    <location>
        <begin position="12"/>
        <end position="29"/>
    </location>
</feature>
<comment type="subcellular location">
    <subcellularLocation>
        <location evidence="1">Cell membrane</location>
        <topology evidence="1">Multi-pass membrane protein</topology>
    </subcellularLocation>
</comment>
<proteinExistence type="predicted"/>
<dbReference type="Proteomes" id="UP001568358">
    <property type="component" value="Unassembled WGS sequence"/>
</dbReference>
<reference evidence="7 8" key="1">
    <citation type="submission" date="2024-07" db="EMBL/GenBank/DDBJ databases">
        <title>Active virus-host system and metabolic interactions in a Lokiarchaeon culture.</title>
        <authorList>
            <person name="Ponce Toledo R.I."/>
            <person name="Rodrigues Oliveira T."/>
            <person name="Schleper C."/>
        </authorList>
    </citation>
    <scope>NUCLEOTIDE SEQUENCE [LARGE SCALE GENOMIC DNA]</scope>
    <source>
        <strain evidence="7 8">B35</strain>
    </source>
</reference>
<evidence type="ECO:0000256" key="3">
    <source>
        <dbReference type="ARBA" id="ARBA00022692"/>
    </source>
</evidence>
<feature type="transmembrane region" description="Helical" evidence="6">
    <location>
        <begin position="35"/>
        <end position="54"/>
    </location>
</feature>